<comment type="caution">
    <text evidence="3">The sequence shown here is derived from an EMBL/GenBank/DDBJ whole genome shotgun (WGS) entry which is preliminary data.</text>
</comment>
<dbReference type="Proteomes" id="UP000774958">
    <property type="component" value="Unassembled WGS sequence"/>
</dbReference>
<dbReference type="GO" id="GO:0016787">
    <property type="term" value="F:hydrolase activity"/>
    <property type="evidence" value="ECO:0007669"/>
    <property type="project" value="UniProtKB-KW"/>
</dbReference>
<keyword evidence="3" id="KW-0378">Hydrolase</keyword>
<feature type="domain" description="AB hydrolase-1" evidence="2">
    <location>
        <begin position="108"/>
        <end position="210"/>
    </location>
</feature>
<gene>
    <name evidence="3" type="ORF">LA374_06385</name>
</gene>
<dbReference type="PANTHER" id="PTHR37946">
    <property type="entry name" value="SLL1969 PROTEIN"/>
    <property type="match status" value="1"/>
</dbReference>
<keyword evidence="1" id="KW-0812">Transmembrane</keyword>
<name>A0ABS7V8Z3_9GAMM</name>
<keyword evidence="1" id="KW-1133">Transmembrane helix</keyword>
<feature type="transmembrane region" description="Helical" evidence="1">
    <location>
        <begin position="9"/>
        <end position="28"/>
    </location>
</feature>
<evidence type="ECO:0000313" key="3">
    <source>
        <dbReference type="EMBL" id="MBZ6065828.1"/>
    </source>
</evidence>
<keyword evidence="4" id="KW-1185">Reference proteome</keyword>
<dbReference type="Pfam" id="PF00561">
    <property type="entry name" value="Abhydrolase_1"/>
    <property type="match status" value="1"/>
</dbReference>
<reference evidence="3 4" key="1">
    <citation type="submission" date="2021-09" db="EMBL/GenBank/DDBJ databases">
        <title>Aeromonas schubertii isolated from Asian sea bass.</title>
        <authorList>
            <person name="Pinpimai K."/>
        </authorList>
    </citation>
    <scope>NUCLEOTIDE SEQUENCE [LARGE SCALE GENOMIC DNA]</scope>
    <source>
        <strain evidence="3 4">CHULA2021a</strain>
    </source>
</reference>
<dbReference type="EMBL" id="JAIRBT010000006">
    <property type="protein sequence ID" value="MBZ6065828.1"/>
    <property type="molecule type" value="Genomic_DNA"/>
</dbReference>
<dbReference type="Gene3D" id="3.40.50.1820">
    <property type="entry name" value="alpha/beta hydrolase"/>
    <property type="match status" value="1"/>
</dbReference>
<dbReference type="PANTHER" id="PTHR37946:SF1">
    <property type="entry name" value="SLL1969 PROTEIN"/>
    <property type="match status" value="1"/>
</dbReference>
<keyword evidence="1" id="KW-0472">Membrane</keyword>
<evidence type="ECO:0000256" key="1">
    <source>
        <dbReference type="SAM" id="Phobius"/>
    </source>
</evidence>
<dbReference type="InterPro" id="IPR029058">
    <property type="entry name" value="AB_hydrolase_fold"/>
</dbReference>
<protein>
    <submittedName>
        <fullName evidence="3">Alpha/beta fold hydrolase</fullName>
    </submittedName>
</protein>
<organism evidence="3 4">
    <name type="scientific">Aeromonas schubertii</name>
    <dbReference type="NCBI Taxonomy" id="652"/>
    <lineage>
        <taxon>Bacteria</taxon>
        <taxon>Pseudomonadati</taxon>
        <taxon>Pseudomonadota</taxon>
        <taxon>Gammaproteobacteria</taxon>
        <taxon>Aeromonadales</taxon>
        <taxon>Aeromonadaceae</taxon>
        <taxon>Aeromonas</taxon>
    </lineage>
</organism>
<dbReference type="RefSeq" id="WP_224162435.1">
    <property type="nucleotide sequence ID" value="NZ_JAIRBT010000006.1"/>
</dbReference>
<evidence type="ECO:0000313" key="4">
    <source>
        <dbReference type="Proteomes" id="UP000774958"/>
    </source>
</evidence>
<evidence type="ECO:0000259" key="2">
    <source>
        <dbReference type="Pfam" id="PF00561"/>
    </source>
</evidence>
<feature type="transmembrane region" description="Helical" evidence="1">
    <location>
        <begin position="71"/>
        <end position="90"/>
    </location>
</feature>
<proteinExistence type="predicted"/>
<dbReference type="SUPFAM" id="SSF53474">
    <property type="entry name" value="alpha/beta-Hydrolases"/>
    <property type="match status" value="1"/>
</dbReference>
<sequence>MTMNRQMQLLLLVEVVMFGALGHLLFGLGLAGSVLFVLLVQLVLRVMVVLATWGFSRFFASPAPPLGVRGWLWMIGFELYAYILTFNWLIPFETVLMRHDRMAPCRRPLLLVHGYGCNRGIWLPLVRRLERRGHVVATLSLTPPFGHIDDMVPQLARRIDAVLIATGATRVTLIGHSMGGLVCRDYLALHGAGKVDRLVTLATPHQGSELANLGIGDNAREMEPGSGWLQRFAAMPIPVTGVSVRTTHDNFVMPQDRQHMAGLEDVPLVGVGHLSLLYLPVLTTLIGASLADSEPQKERA</sequence>
<dbReference type="InterPro" id="IPR000073">
    <property type="entry name" value="AB_hydrolase_1"/>
</dbReference>
<accession>A0ABS7V8Z3</accession>
<feature type="transmembrane region" description="Helical" evidence="1">
    <location>
        <begin position="34"/>
        <end position="59"/>
    </location>
</feature>